<proteinExistence type="predicted"/>
<dbReference type="GO" id="GO:0006398">
    <property type="term" value="P:mRNA 3'-end processing by stem-loop binding and cleavage"/>
    <property type="evidence" value="ECO:0000318"/>
    <property type="project" value="GO_Central"/>
</dbReference>
<dbReference type="SMART" id="SM00651">
    <property type="entry name" value="Sm"/>
    <property type="match status" value="1"/>
</dbReference>
<dbReference type="InterPro" id="IPR010920">
    <property type="entry name" value="LSM_dom_sf"/>
</dbReference>
<evidence type="ECO:0000313" key="3">
    <source>
        <dbReference type="EMBL" id="GAQ83000.1"/>
    </source>
</evidence>
<feature type="region of interest" description="Disordered" evidence="1">
    <location>
        <begin position="107"/>
        <end position="131"/>
    </location>
</feature>
<dbReference type="InterPro" id="IPR047575">
    <property type="entry name" value="Sm"/>
</dbReference>
<protein>
    <recommendedName>
        <fullName evidence="2">Sm domain-containing protein</fullName>
    </recommendedName>
</protein>
<dbReference type="SUPFAM" id="SSF50182">
    <property type="entry name" value="Sm-like ribonucleoproteins"/>
    <property type="match status" value="1"/>
</dbReference>
<dbReference type="GO" id="GO:0071209">
    <property type="term" value="F:U7 snRNA binding"/>
    <property type="evidence" value="ECO:0000318"/>
    <property type="project" value="GO_Central"/>
</dbReference>
<dbReference type="Gene3D" id="2.30.30.100">
    <property type="match status" value="1"/>
</dbReference>
<feature type="domain" description="Sm" evidence="2">
    <location>
        <begin position="12"/>
        <end position="84"/>
    </location>
</feature>
<dbReference type="CDD" id="cd01733">
    <property type="entry name" value="LSm10"/>
    <property type="match status" value="1"/>
</dbReference>
<dbReference type="GO" id="GO:0071254">
    <property type="term" value="C:cytoplasmic U snRNP body"/>
    <property type="evidence" value="ECO:0000318"/>
    <property type="project" value="GO_Central"/>
</dbReference>
<evidence type="ECO:0000256" key="1">
    <source>
        <dbReference type="SAM" id="MobiDB-lite"/>
    </source>
</evidence>
<dbReference type="PANTHER" id="PTHR21196">
    <property type="entry name" value="U7 SNRNA-ASSOCIATED SM-LIKE PROTEIN LSM10"/>
    <property type="match status" value="1"/>
</dbReference>
<dbReference type="PANTHER" id="PTHR21196:SF1">
    <property type="entry name" value="U7 SNRNA-ASSOCIATED SM-LIKE PROTEIN LSM10"/>
    <property type="match status" value="1"/>
</dbReference>
<sequence>MVKKKGRASERSLICVIQALVGMKVLVELKNDVTVKGVLEECDLGMNIVIKDAIQENLQGIKTELALMFIQGRRIRFIHIPKSVNVSDAVEAQRERIRKAEVMYTQAMGGPGASSKRRESGMDDQAGPSQI</sequence>
<dbReference type="EMBL" id="DF237081">
    <property type="protein sequence ID" value="GAQ83000.1"/>
    <property type="molecule type" value="Genomic_DNA"/>
</dbReference>
<keyword evidence="4" id="KW-1185">Reference proteome</keyword>
<dbReference type="GO" id="GO:0016604">
    <property type="term" value="C:nuclear body"/>
    <property type="evidence" value="ECO:0000318"/>
    <property type="project" value="GO_Central"/>
</dbReference>
<accession>A0A1Y1HWH1</accession>
<dbReference type="AlphaFoldDB" id="A0A1Y1HWH1"/>
<evidence type="ECO:0000259" key="2">
    <source>
        <dbReference type="PROSITE" id="PS52002"/>
    </source>
</evidence>
<dbReference type="InterPro" id="IPR001163">
    <property type="entry name" value="Sm_dom_euk/arc"/>
</dbReference>
<dbReference type="InterPro" id="IPR052840">
    <property type="entry name" value="U7_snRNA_Sm-like"/>
</dbReference>
<dbReference type="PROSITE" id="PS52002">
    <property type="entry name" value="SM"/>
    <property type="match status" value="1"/>
</dbReference>
<reference evidence="3 4" key="1">
    <citation type="journal article" date="2014" name="Nat. Commun.">
        <title>Klebsormidium flaccidum genome reveals primary factors for plant terrestrial adaptation.</title>
        <authorList>
            <person name="Hori K."/>
            <person name="Maruyama F."/>
            <person name="Fujisawa T."/>
            <person name="Togashi T."/>
            <person name="Yamamoto N."/>
            <person name="Seo M."/>
            <person name="Sato S."/>
            <person name="Yamada T."/>
            <person name="Mori H."/>
            <person name="Tajima N."/>
            <person name="Moriyama T."/>
            <person name="Ikeuchi M."/>
            <person name="Watanabe M."/>
            <person name="Wada H."/>
            <person name="Kobayashi K."/>
            <person name="Saito M."/>
            <person name="Masuda T."/>
            <person name="Sasaki-Sekimoto Y."/>
            <person name="Mashiguchi K."/>
            <person name="Awai K."/>
            <person name="Shimojima M."/>
            <person name="Masuda S."/>
            <person name="Iwai M."/>
            <person name="Nobusawa T."/>
            <person name="Narise T."/>
            <person name="Kondo S."/>
            <person name="Saito H."/>
            <person name="Sato R."/>
            <person name="Murakawa M."/>
            <person name="Ihara Y."/>
            <person name="Oshima-Yamada Y."/>
            <person name="Ohtaka K."/>
            <person name="Satoh M."/>
            <person name="Sonobe K."/>
            <person name="Ishii M."/>
            <person name="Ohtani R."/>
            <person name="Kanamori-Sato M."/>
            <person name="Honoki R."/>
            <person name="Miyazaki D."/>
            <person name="Mochizuki H."/>
            <person name="Umetsu J."/>
            <person name="Higashi K."/>
            <person name="Shibata D."/>
            <person name="Kamiya Y."/>
            <person name="Sato N."/>
            <person name="Nakamura Y."/>
            <person name="Tabata S."/>
            <person name="Ida S."/>
            <person name="Kurokawa K."/>
            <person name="Ohta H."/>
        </authorList>
    </citation>
    <scope>NUCLEOTIDE SEQUENCE [LARGE SCALE GENOMIC DNA]</scope>
    <source>
        <strain evidence="3 4">NIES-2285</strain>
    </source>
</reference>
<dbReference type="Pfam" id="PF01423">
    <property type="entry name" value="LSM"/>
    <property type="match status" value="1"/>
</dbReference>
<dbReference type="Proteomes" id="UP000054558">
    <property type="component" value="Unassembled WGS sequence"/>
</dbReference>
<name>A0A1Y1HWH1_KLENI</name>
<dbReference type="GO" id="GO:0071208">
    <property type="term" value="F:histone pre-mRNA DCP binding"/>
    <property type="evidence" value="ECO:0000318"/>
    <property type="project" value="GO_Central"/>
</dbReference>
<evidence type="ECO:0000313" key="4">
    <source>
        <dbReference type="Proteomes" id="UP000054558"/>
    </source>
</evidence>
<gene>
    <name evidence="3" type="ORF">KFL_001320080</name>
</gene>
<dbReference type="OMA" id="VHIPDHM"/>
<organism evidence="3 4">
    <name type="scientific">Klebsormidium nitens</name>
    <name type="common">Green alga</name>
    <name type="synonym">Ulothrix nitens</name>
    <dbReference type="NCBI Taxonomy" id="105231"/>
    <lineage>
        <taxon>Eukaryota</taxon>
        <taxon>Viridiplantae</taxon>
        <taxon>Streptophyta</taxon>
        <taxon>Klebsormidiophyceae</taxon>
        <taxon>Klebsormidiales</taxon>
        <taxon>Klebsormidiaceae</taxon>
        <taxon>Klebsormidium</taxon>
    </lineage>
</organism>
<dbReference type="STRING" id="105231.A0A1Y1HWH1"/>
<dbReference type="OrthoDB" id="10256176at2759"/>